<name>A0AAW4NTM4_9BACT</name>
<dbReference type="NCBIfam" id="TIGR03426">
    <property type="entry name" value="shape_MreD"/>
    <property type="match status" value="1"/>
</dbReference>
<reference evidence="9" key="1">
    <citation type="submission" date="2021-07" db="EMBL/GenBank/DDBJ databases">
        <title>Genomic diversity and antimicrobial resistance of Prevotella spp. isolated from chronic lung disease airways.</title>
        <authorList>
            <person name="Webb K.A."/>
            <person name="Olagoke O.S."/>
            <person name="Baird T."/>
            <person name="Neill J."/>
            <person name="Pham A."/>
            <person name="Wells T.J."/>
            <person name="Ramsay K.A."/>
            <person name="Bell S.C."/>
            <person name="Sarovich D.S."/>
            <person name="Price E.P."/>
        </authorList>
    </citation>
    <scope>NUCLEOTIDE SEQUENCE</scope>
    <source>
        <strain evidence="9">SCHI0047.S.3</strain>
    </source>
</reference>
<keyword evidence="7 8" id="KW-0472">Membrane</keyword>
<dbReference type="EMBL" id="JAHXRF010000007">
    <property type="protein sequence ID" value="MBW4865533.1"/>
    <property type="molecule type" value="Genomic_DNA"/>
</dbReference>
<evidence type="ECO:0000256" key="6">
    <source>
        <dbReference type="ARBA" id="ARBA00022989"/>
    </source>
</evidence>
<comment type="subcellular location">
    <subcellularLocation>
        <location evidence="1">Cell membrane</location>
        <topology evidence="1">Multi-pass membrane protein</topology>
    </subcellularLocation>
</comment>
<feature type="transmembrane region" description="Helical" evidence="8">
    <location>
        <begin position="74"/>
        <end position="93"/>
    </location>
</feature>
<dbReference type="Proteomes" id="UP001196873">
    <property type="component" value="Unassembled WGS sequence"/>
</dbReference>
<evidence type="ECO:0000256" key="5">
    <source>
        <dbReference type="ARBA" id="ARBA00022960"/>
    </source>
</evidence>
<evidence type="ECO:0000313" key="9">
    <source>
        <dbReference type="EMBL" id="MBW4865533.1"/>
    </source>
</evidence>
<organism evidence="9 10">
    <name type="scientific">Segatella salivae</name>
    <dbReference type="NCBI Taxonomy" id="228604"/>
    <lineage>
        <taxon>Bacteria</taxon>
        <taxon>Pseudomonadati</taxon>
        <taxon>Bacteroidota</taxon>
        <taxon>Bacteroidia</taxon>
        <taxon>Bacteroidales</taxon>
        <taxon>Prevotellaceae</taxon>
        <taxon>Segatella</taxon>
    </lineage>
</organism>
<evidence type="ECO:0000256" key="1">
    <source>
        <dbReference type="ARBA" id="ARBA00004651"/>
    </source>
</evidence>
<comment type="similarity">
    <text evidence="2">Belongs to the MreD family.</text>
</comment>
<gene>
    <name evidence="9" type="primary">mreD</name>
    <name evidence="9" type="ORF">KZY68_05780</name>
</gene>
<evidence type="ECO:0000256" key="7">
    <source>
        <dbReference type="ARBA" id="ARBA00023136"/>
    </source>
</evidence>
<evidence type="ECO:0000313" key="10">
    <source>
        <dbReference type="Proteomes" id="UP001196873"/>
    </source>
</evidence>
<protein>
    <submittedName>
        <fullName evidence="9">Rod shape-determining protein MreD</fullName>
    </submittedName>
</protein>
<feature type="transmembrane region" description="Helical" evidence="8">
    <location>
        <begin position="143"/>
        <end position="163"/>
    </location>
</feature>
<dbReference type="RefSeq" id="WP_219427673.1">
    <property type="nucleotide sequence ID" value="NZ_CALIQW010000030.1"/>
</dbReference>
<keyword evidence="6 8" id="KW-1133">Transmembrane helix</keyword>
<keyword evidence="5" id="KW-0133">Cell shape</keyword>
<evidence type="ECO:0000256" key="3">
    <source>
        <dbReference type="ARBA" id="ARBA00022475"/>
    </source>
</evidence>
<comment type="caution">
    <text evidence="9">The sequence shown here is derived from an EMBL/GenBank/DDBJ whole genome shotgun (WGS) entry which is preliminary data.</text>
</comment>
<accession>A0AAW4NTM4</accession>
<dbReference type="GO" id="GO:0008360">
    <property type="term" value="P:regulation of cell shape"/>
    <property type="evidence" value="ECO:0007669"/>
    <property type="project" value="UniProtKB-KW"/>
</dbReference>
<feature type="transmembrane region" description="Helical" evidence="8">
    <location>
        <begin position="12"/>
        <end position="39"/>
    </location>
</feature>
<dbReference type="InterPro" id="IPR007227">
    <property type="entry name" value="Cell_shape_determining_MreD"/>
</dbReference>
<dbReference type="GO" id="GO:0005886">
    <property type="term" value="C:plasma membrane"/>
    <property type="evidence" value="ECO:0007669"/>
    <property type="project" value="UniProtKB-SubCell"/>
</dbReference>
<feature type="transmembrane region" description="Helical" evidence="8">
    <location>
        <begin position="51"/>
        <end position="68"/>
    </location>
</feature>
<evidence type="ECO:0000256" key="2">
    <source>
        <dbReference type="ARBA" id="ARBA00007776"/>
    </source>
</evidence>
<evidence type="ECO:0000256" key="8">
    <source>
        <dbReference type="SAM" id="Phobius"/>
    </source>
</evidence>
<keyword evidence="3" id="KW-1003">Cell membrane</keyword>
<sequence length="166" mass="19111">MNIESLREALIFVVLLLVQVLVFNHVHLFNCATPLLYIYVALLFPRNTPRWVALISCFVMGFLVDIFSNTPGVSMASLTFLGLIQPLVLKLFLQHDSADDMKPSMRTLGIGRFVYYTILMVFVYCLLFFTLETFNFFNWIQWLESIVGSSIITIILILTLANFRSR</sequence>
<proteinExistence type="inferred from homology"/>
<keyword evidence="4 8" id="KW-0812">Transmembrane</keyword>
<feature type="transmembrane region" description="Helical" evidence="8">
    <location>
        <begin position="113"/>
        <end position="131"/>
    </location>
</feature>
<evidence type="ECO:0000256" key="4">
    <source>
        <dbReference type="ARBA" id="ARBA00022692"/>
    </source>
</evidence>
<dbReference type="AlphaFoldDB" id="A0AAW4NTM4"/>